<dbReference type="EMBL" id="CP003879">
    <property type="protein sequence ID" value="AFU68703.1"/>
    <property type="molecule type" value="Genomic_DNA"/>
</dbReference>
<evidence type="ECO:0000256" key="2">
    <source>
        <dbReference type="ARBA" id="ARBA00023315"/>
    </source>
</evidence>
<dbReference type="SUPFAM" id="SSF55729">
    <property type="entry name" value="Acyl-CoA N-acyltransferases (Nat)"/>
    <property type="match status" value="1"/>
</dbReference>
<dbReference type="PROSITE" id="PS51186">
    <property type="entry name" value="GNAT"/>
    <property type="match status" value="1"/>
</dbReference>
<accession>K4IFW1</accession>
<dbReference type="InterPro" id="IPR050680">
    <property type="entry name" value="YpeA/RimI_acetyltransf"/>
</dbReference>
<dbReference type="HOGENOM" id="CLU_013985_13_3_10"/>
<dbReference type="RefSeq" id="WP_015024294.1">
    <property type="nucleotide sequence ID" value="NC_018721.1"/>
</dbReference>
<dbReference type="Gene3D" id="3.40.630.30">
    <property type="match status" value="1"/>
</dbReference>
<dbReference type="AlphaFoldDB" id="K4IFW1"/>
<evidence type="ECO:0000313" key="4">
    <source>
        <dbReference type="EMBL" id="AFU68703.1"/>
    </source>
</evidence>
<gene>
    <name evidence="4" type="ordered locus">P700755_001878</name>
</gene>
<reference evidence="4" key="1">
    <citation type="submission" date="2006-03" db="EMBL/GenBank/DDBJ databases">
        <authorList>
            <person name="Bowman J."/>
            <person name="Ferriera S."/>
            <person name="Johnson J."/>
            <person name="Kravitz S."/>
            <person name="Halpern A."/>
            <person name="Remington K."/>
            <person name="Beeson K."/>
            <person name="Tran B."/>
            <person name="Rogers Y.-H."/>
            <person name="Friedman R."/>
            <person name="Venter J.C."/>
        </authorList>
    </citation>
    <scope>NUCLEOTIDE SEQUENCE [LARGE SCALE GENOMIC DNA]</scope>
    <source>
        <strain evidence="4">ATCC 700755</strain>
    </source>
</reference>
<dbReference type="Proteomes" id="UP000008514">
    <property type="component" value="Chromosome"/>
</dbReference>
<keyword evidence="5" id="KW-1185">Reference proteome</keyword>
<dbReference type="STRING" id="313595.P700755_001878"/>
<keyword evidence="2" id="KW-0012">Acyltransferase</keyword>
<organism evidence="4 5">
    <name type="scientific">Psychroflexus torquis (strain ATCC 700755 / CIP 106069 / ACAM 623)</name>
    <dbReference type="NCBI Taxonomy" id="313595"/>
    <lineage>
        <taxon>Bacteria</taxon>
        <taxon>Pseudomonadati</taxon>
        <taxon>Bacteroidota</taxon>
        <taxon>Flavobacteriia</taxon>
        <taxon>Flavobacteriales</taxon>
        <taxon>Flavobacteriaceae</taxon>
        <taxon>Psychroflexus</taxon>
    </lineage>
</organism>
<dbReference type="Pfam" id="PF00583">
    <property type="entry name" value="Acetyltransf_1"/>
    <property type="match status" value="1"/>
</dbReference>
<keyword evidence="1" id="KW-0808">Transferase</keyword>
<proteinExistence type="predicted"/>
<evidence type="ECO:0000313" key="5">
    <source>
        <dbReference type="Proteomes" id="UP000008514"/>
    </source>
</evidence>
<dbReference type="eggNOG" id="COG0456">
    <property type="taxonomic scope" value="Bacteria"/>
</dbReference>
<sequence length="167" mass="19774">MKLIFKSINKGDQNEVLKLFKKSAEKINRLNIDHWQYWKNPPSEKIKWVEEGIENNEYFFVQNTHYETLGMVRILEQDLVYWGEQSEKAKYIHSLVVKEKYNGNGIGSLILHNVANDAKVKHCKYLRLDVDSKNSKLCKYYEKQGFKKVGIKKLPLSVYTLYQKKLI</sequence>
<name>K4IFW1_PSYTT</name>
<dbReference type="InterPro" id="IPR016181">
    <property type="entry name" value="Acyl_CoA_acyltransferase"/>
</dbReference>
<dbReference type="InterPro" id="IPR000182">
    <property type="entry name" value="GNAT_dom"/>
</dbReference>
<evidence type="ECO:0000256" key="1">
    <source>
        <dbReference type="ARBA" id="ARBA00022679"/>
    </source>
</evidence>
<evidence type="ECO:0000259" key="3">
    <source>
        <dbReference type="PROSITE" id="PS51186"/>
    </source>
</evidence>
<reference evidence="4" key="2">
    <citation type="submission" date="2012-09" db="EMBL/GenBank/DDBJ databases">
        <title>The complete sequence of Psychroflexus torquis an extreme psychrophile from sea-ice that is stimulated by light.</title>
        <authorList>
            <person name="Feng S."/>
            <person name="Powell S.M."/>
            <person name="Bowman J.P."/>
        </authorList>
    </citation>
    <scope>NUCLEOTIDE SEQUENCE [LARGE SCALE GENOMIC DNA]</scope>
    <source>
        <strain evidence="4">ATCC 700755</strain>
    </source>
</reference>
<protein>
    <submittedName>
        <fullName evidence="4">N-acetyltransferase, NAT_SF superfamily</fullName>
    </submittedName>
</protein>
<dbReference type="OrthoDB" id="1188001at2"/>
<dbReference type="GO" id="GO:0016747">
    <property type="term" value="F:acyltransferase activity, transferring groups other than amino-acyl groups"/>
    <property type="evidence" value="ECO:0007669"/>
    <property type="project" value="InterPro"/>
</dbReference>
<dbReference type="PANTHER" id="PTHR43420">
    <property type="entry name" value="ACETYLTRANSFERASE"/>
    <property type="match status" value="1"/>
</dbReference>
<feature type="domain" description="N-acetyltransferase" evidence="3">
    <location>
        <begin position="14"/>
        <end position="167"/>
    </location>
</feature>
<dbReference type="CDD" id="cd04301">
    <property type="entry name" value="NAT_SF"/>
    <property type="match status" value="1"/>
</dbReference>
<dbReference type="KEGG" id="ptq:P700755_001878"/>